<name>A0A0N9HWG3_9PSEU</name>
<dbReference type="Proteomes" id="UP000063699">
    <property type="component" value="Chromosome"/>
</dbReference>
<gene>
    <name evidence="1" type="ORF">AOZ06_04900</name>
</gene>
<sequence>MSDVSRPLDQILATRIQAAQLKHLTCQLRELEAHARALRAGWWSRRRRQRQWQDAGGDVGLAWLNVLSVREGTEAQQVTDREHGRASEAELRLYATVLLCEEPSLDLDAALEQARRDDEVYYRESFLPAYYRPMSDED</sequence>
<reference evidence="1 2" key="1">
    <citation type="submission" date="2015-07" db="EMBL/GenBank/DDBJ databases">
        <title>Genome sequencing of Kibdelosporangium phytohabitans.</title>
        <authorList>
            <person name="Qin S."/>
            <person name="Xing K."/>
        </authorList>
    </citation>
    <scope>NUCLEOTIDE SEQUENCE [LARGE SCALE GENOMIC DNA]</scope>
    <source>
        <strain evidence="1 2">KLBMP1111</strain>
    </source>
</reference>
<accession>A0A0N9HWG3</accession>
<protein>
    <submittedName>
        <fullName evidence="1">Uncharacterized protein</fullName>
    </submittedName>
</protein>
<evidence type="ECO:0000313" key="2">
    <source>
        <dbReference type="Proteomes" id="UP000063699"/>
    </source>
</evidence>
<dbReference type="KEGG" id="kphy:AOZ06_04900"/>
<dbReference type="RefSeq" id="WP_054288323.1">
    <property type="nucleotide sequence ID" value="NZ_CP012752.1"/>
</dbReference>
<proteinExistence type="predicted"/>
<dbReference type="AlphaFoldDB" id="A0A0N9HWG3"/>
<evidence type="ECO:0000313" key="1">
    <source>
        <dbReference type="EMBL" id="ALG06347.1"/>
    </source>
</evidence>
<organism evidence="1 2">
    <name type="scientific">Kibdelosporangium phytohabitans</name>
    <dbReference type="NCBI Taxonomy" id="860235"/>
    <lineage>
        <taxon>Bacteria</taxon>
        <taxon>Bacillati</taxon>
        <taxon>Actinomycetota</taxon>
        <taxon>Actinomycetes</taxon>
        <taxon>Pseudonocardiales</taxon>
        <taxon>Pseudonocardiaceae</taxon>
        <taxon>Kibdelosporangium</taxon>
    </lineage>
</organism>
<dbReference type="EMBL" id="CP012752">
    <property type="protein sequence ID" value="ALG06347.1"/>
    <property type="molecule type" value="Genomic_DNA"/>
</dbReference>
<keyword evidence="2" id="KW-1185">Reference proteome</keyword>